<feature type="region of interest" description="Disordered" evidence="1">
    <location>
        <begin position="1197"/>
        <end position="1330"/>
    </location>
</feature>
<dbReference type="Gene3D" id="1.20.1420.10">
    <property type="entry name" value="Talin, central domain"/>
    <property type="match status" value="1"/>
</dbReference>
<dbReference type="PROSITE" id="PS50020">
    <property type="entry name" value="WW_DOMAIN_2"/>
    <property type="match status" value="2"/>
</dbReference>
<dbReference type="InterPro" id="IPR036034">
    <property type="entry name" value="PDZ_sf"/>
</dbReference>
<feature type="domain" description="FERM" evidence="3">
    <location>
        <begin position="358"/>
        <end position="674"/>
    </location>
</feature>
<dbReference type="CDD" id="cd14473">
    <property type="entry name" value="FERM_B-lobe"/>
    <property type="match status" value="1"/>
</dbReference>
<dbReference type="SUPFAM" id="SSF54236">
    <property type="entry name" value="Ubiquitin-like"/>
    <property type="match status" value="1"/>
</dbReference>
<dbReference type="SUPFAM" id="SSF47031">
    <property type="entry name" value="Second domain of FERM"/>
    <property type="match status" value="1"/>
</dbReference>
<dbReference type="InterPro" id="IPR000299">
    <property type="entry name" value="FERM_domain"/>
</dbReference>
<gene>
    <name evidence="6" type="ORF">HNY73_002244</name>
</gene>
<dbReference type="InterPro" id="IPR014352">
    <property type="entry name" value="FERM/acyl-CoA-bd_prot_sf"/>
</dbReference>
<dbReference type="PROSITE" id="PS50057">
    <property type="entry name" value="FERM_3"/>
    <property type="match status" value="1"/>
</dbReference>
<dbReference type="SMART" id="SM00228">
    <property type="entry name" value="PDZ"/>
    <property type="match status" value="1"/>
</dbReference>
<evidence type="ECO:0000256" key="1">
    <source>
        <dbReference type="SAM" id="MobiDB-lite"/>
    </source>
</evidence>
<dbReference type="Gene3D" id="2.30.42.10">
    <property type="match status" value="1"/>
</dbReference>
<dbReference type="GO" id="GO:0009887">
    <property type="term" value="P:animal organ morphogenesis"/>
    <property type="evidence" value="ECO:0007669"/>
    <property type="project" value="UniProtKB-ARBA"/>
</dbReference>
<dbReference type="PROSITE" id="PS50106">
    <property type="entry name" value="PDZ"/>
    <property type="match status" value="1"/>
</dbReference>
<feature type="region of interest" description="Disordered" evidence="1">
    <location>
        <begin position="782"/>
        <end position="808"/>
    </location>
</feature>
<evidence type="ECO:0000313" key="7">
    <source>
        <dbReference type="Proteomes" id="UP000807504"/>
    </source>
</evidence>
<protein>
    <submittedName>
        <fullName evidence="6">FERM and PDZ domain-containing protein 4</fullName>
    </submittedName>
</protein>
<reference evidence="6" key="1">
    <citation type="journal article" date="2020" name="bioRxiv">
        <title>Chromosome-level reference genome of the European wasp spider Argiope bruennichi: a resource for studies on range expansion and evolutionary adaptation.</title>
        <authorList>
            <person name="Sheffer M.M."/>
            <person name="Hoppe A."/>
            <person name="Krehenwinkel H."/>
            <person name="Uhl G."/>
            <person name="Kuss A.W."/>
            <person name="Jensen L."/>
            <person name="Jensen C."/>
            <person name="Gillespie R.G."/>
            <person name="Hoff K.J."/>
            <person name="Prost S."/>
        </authorList>
    </citation>
    <scope>NUCLEOTIDE SEQUENCE</scope>
</reference>
<dbReference type="InterPro" id="IPR036020">
    <property type="entry name" value="WW_dom_sf"/>
</dbReference>
<feature type="domain" description="WW" evidence="2">
    <location>
        <begin position="162"/>
        <end position="195"/>
    </location>
</feature>
<dbReference type="Pfam" id="PF21989">
    <property type="entry name" value="RA_2"/>
    <property type="match status" value="1"/>
</dbReference>
<dbReference type="SUPFAM" id="SSF50156">
    <property type="entry name" value="PDZ domain-like"/>
    <property type="match status" value="1"/>
</dbReference>
<dbReference type="CDD" id="cd00201">
    <property type="entry name" value="WW"/>
    <property type="match status" value="2"/>
</dbReference>
<feature type="compositionally biased region" description="Polar residues" evidence="1">
    <location>
        <begin position="1315"/>
        <end position="1330"/>
    </location>
</feature>
<accession>A0A8T0FSW3</accession>
<dbReference type="SUPFAM" id="SSF51045">
    <property type="entry name" value="WW domain"/>
    <property type="match status" value="2"/>
</dbReference>
<dbReference type="InterPro" id="IPR019749">
    <property type="entry name" value="Band_41_domain"/>
</dbReference>
<feature type="domain" description="WW" evidence="2">
    <location>
        <begin position="202"/>
        <end position="235"/>
    </location>
</feature>
<dbReference type="CDD" id="cd17088">
    <property type="entry name" value="FERM_F1_FRMPD1_like"/>
    <property type="match status" value="1"/>
</dbReference>
<dbReference type="Gene3D" id="2.20.70.10">
    <property type="match status" value="2"/>
</dbReference>
<dbReference type="SMART" id="SM00295">
    <property type="entry name" value="B41"/>
    <property type="match status" value="1"/>
</dbReference>
<dbReference type="EMBL" id="JABXBU010000002">
    <property type="protein sequence ID" value="KAF8794247.1"/>
    <property type="molecule type" value="Genomic_DNA"/>
</dbReference>
<sequence>MCISTSSVSRRLNKSPSVLLAIKMFTAYEGIRNTPYTIKISITYFTGIDLCADIPKGKPQGEQFLKPPLDDSSVGTGCRLHLPFFPPTRSLTPRATIDAIVVFRSVFWKESLVVEWKLFSSAIDSKIGYAHTSRQFEFFKDYEILRNLMDAEVAKYLSELNQKIRKGCTAHITRTGRIYYMNHETKTSSWLPPVDSWDSGGIGLPYGWEAAFDREGKTYFINHVNKTTTTEDPRKDSDEEPPQPRDVELVRDPQKGFGFVAGSEKPVIVRFVTEGGPSEGKLLPGDQILEINGEDVLKSPRERVIELTTRKSALLTAAKKAKLKSNPSRVRFAEGVVINGSPLYCPSPYDSHVPFMPNVLKVFLENGQTKSFKYDSTTTVQDVLNVLQEKLSINCLEHFSLVVEHIKSVRRNKLSILSPKDTLAKIAARPGAHHLRCLFRLTFVPKDIYDLMQRDPVAFDYLFLQSCNDVVKERFAPELKYDVALRLAALHLQQHAVSSGMQGKMVVKAIEREYGLEKFVPMSLLETMKRKELLKLLNQLMKQNQALSGPGQKQLTATQAKFHYLKIVSELPTYGAKSFATCTKNSAMEIAILVGPRIGISQISTIRNIAPINLAQFGELDGIEVSREDDFSYRIKIKLRHPEKECLNIQMEDREAEEFVLVLERYYSQLVGMELPVDWKDRDPEPVERVPSYHSRHIVQGSPWSYCPNTSPQKQLPPADNVNPTLRAVDLSIPPPPYILCEERRLSRSNSRDQFSIATSPSSVDHNMNEMQDLVTSIPLCLTNSPKKENSSSAKDKDTDPEDGTKDVSSIADIAFTSGSCEAEEGPPCKPKGGRVYSAPEDIDLHSVMSMELLEEENELDENSDESMTQRIEIKSHEIMSRVTEMNKIVSDAQLYLQNSCESQPRKTGDLGLKSNDSLLFIPRHGTPEEYNNLLTPRSDLMPSESETESTPTNSPTHVAMLATEDPEANMKMCSSFGLHSPHLVMASLQQESEDIEELLRQLQNSTNLPFEENALCLDPDIIDLTIIPPPSDDVDFCCVTPDAVDDKKCFLDQETGQRRDSYSTDTDLSDNFQGDIEDGIVFTAEPEAPAEADASNSENIATSEDDLSAYIIPPPPPSSTRVVEEQNRVLARFRQAAEEIRRMMAHGNESLSGSKYSDSMNSVSKFCTIPRRHEESHRPTLSSLASLVTPVRETHGGKFDTAATSPASEGAAQNDDYSTNKDCPVNGSGVDSETGVSWRPQPPPRVKRNSLISSDIHTGLHNHAGGNARRNSVAVSSEHSSSVSVLGIKEQTSQNDSSDSGPQDRRNSHEVSGGYQTSHVNGYQNGHQSSHQAYLYNGYSEENEPNGHDGEFYVNGEYSGYDSSEFQPGATECDACVGGKNGLVNGCVCKKLNRFLSYHQSLPRKAINTKLQPVNGGPLENGFDPLNGKVSFHSAQQEIADMIENLDLACKARLQECSECLPKVQPGNSKLAKVRDTLIYESRQFVTASKLFVKSITESSDKMEEHLTTCIALLDRIFAVSELVVMEMTLPSQINSLVEKLKEMAVAYSRTVQAAHSAASGEIPNSNMAGLMHQATSLATSLTVLMRTLRTFNGP</sequence>
<evidence type="ECO:0000259" key="2">
    <source>
        <dbReference type="PROSITE" id="PS50020"/>
    </source>
</evidence>
<dbReference type="Gene3D" id="1.20.80.10">
    <property type="match status" value="1"/>
</dbReference>
<dbReference type="PROSITE" id="PS50200">
    <property type="entry name" value="RA"/>
    <property type="match status" value="1"/>
</dbReference>
<dbReference type="CDD" id="cd06769">
    <property type="entry name" value="PDZ_FRMPD1_3_4-like"/>
    <property type="match status" value="1"/>
</dbReference>
<dbReference type="InterPro" id="IPR019748">
    <property type="entry name" value="FERM_central"/>
</dbReference>
<dbReference type="PANTHER" id="PTHR46221">
    <property type="entry name" value="FERM AND PDZ DOMAIN-CONTAINING PROTEIN FAMILY MEMBER"/>
    <property type="match status" value="1"/>
</dbReference>
<feature type="compositionally biased region" description="Basic and acidic residues" evidence="1">
    <location>
        <begin position="786"/>
        <end position="806"/>
    </location>
</feature>
<feature type="domain" description="Ras-associating" evidence="5">
    <location>
        <begin position="359"/>
        <end position="405"/>
    </location>
</feature>
<dbReference type="PANTHER" id="PTHR46221:SF3">
    <property type="entry name" value="FERM AND PDZ DOMAIN-CONTAINING PROTEIN 4"/>
    <property type="match status" value="1"/>
</dbReference>
<evidence type="ECO:0000313" key="6">
    <source>
        <dbReference type="EMBL" id="KAF8794247.1"/>
    </source>
</evidence>
<dbReference type="Gene3D" id="3.10.20.90">
    <property type="entry name" value="Phosphatidylinositol 3-kinase Catalytic Subunit, Chain A, domain 1"/>
    <property type="match status" value="1"/>
</dbReference>
<feature type="domain" description="PDZ" evidence="4">
    <location>
        <begin position="246"/>
        <end position="307"/>
    </location>
</feature>
<dbReference type="GO" id="GO:0048731">
    <property type="term" value="P:system development"/>
    <property type="evidence" value="ECO:0007669"/>
    <property type="project" value="UniProtKB-ARBA"/>
</dbReference>
<dbReference type="GO" id="GO:0071944">
    <property type="term" value="C:cell periphery"/>
    <property type="evidence" value="ECO:0007669"/>
    <property type="project" value="UniProtKB-ARBA"/>
</dbReference>
<feature type="compositionally biased region" description="Basic and acidic residues" evidence="1">
    <location>
        <begin position="229"/>
        <end position="249"/>
    </location>
</feature>
<proteinExistence type="predicted"/>
<feature type="compositionally biased region" description="Low complexity" evidence="1">
    <location>
        <begin position="943"/>
        <end position="957"/>
    </location>
</feature>
<feature type="compositionally biased region" description="Low complexity" evidence="1">
    <location>
        <begin position="1273"/>
        <end position="1286"/>
    </location>
</feature>
<dbReference type="InterPro" id="IPR001202">
    <property type="entry name" value="WW_dom"/>
</dbReference>
<evidence type="ECO:0000259" key="3">
    <source>
        <dbReference type="PROSITE" id="PS50057"/>
    </source>
</evidence>
<dbReference type="InterPro" id="IPR000159">
    <property type="entry name" value="RA_dom"/>
</dbReference>
<feature type="region of interest" description="Disordered" evidence="1">
    <location>
        <begin position="225"/>
        <end position="249"/>
    </location>
</feature>
<dbReference type="Proteomes" id="UP000807504">
    <property type="component" value="Unassembled WGS sequence"/>
</dbReference>
<evidence type="ECO:0000259" key="5">
    <source>
        <dbReference type="PROSITE" id="PS50200"/>
    </source>
</evidence>
<dbReference type="Pfam" id="PF00595">
    <property type="entry name" value="PDZ"/>
    <property type="match status" value="1"/>
</dbReference>
<comment type="caution">
    <text evidence="6">The sequence shown here is derived from an EMBL/GenBank/DDBJ whole genome shotgun (WGS) entry which is preliminary data.</text>
</comment>
<dbReference type="InterPro" id="IPR029071">
    <property type="entry name" value="Ubiquitin-like_domsf"/>
</dbReference>
<reference evidence="6" key="2">
    <citation type="submission" date="2020-06" db="EMBL/GenBank/DDBJ databases">
        <authorList>
            <person name="Sheffer M."/>
        </authorList>
    </citation>
    <scope>NUCLEOTIDE SEQUENCE</scope>
</reference>
<feature type="region of interest" description="Disordered" evidence="1">
    <location>
        <begin position="930"/>
        <end position="957"/>
    </location>
</feature>
<dbReference type="Pfam" id="PF00397">
    <property type="entry name" value="WW"/>
    <property type="match status" value="2"/>
</dbReference>
<evidence type="ECO:0000259" key="4">
    <source>
        <dbReference type="PROSITE" id="PS50106"/>
    </source>
</evidence>
<dbReference type="GO" id="GO:0007165">
    <property type="term" value="P:signal transduction"/>
    <property type="evidence" value="ECO:0007669"/>
    <property type="project" value="InterPro"/>
</dbReference>
<dbReference type="SMART" id="SM00456">
    <property type="entry name" value="WW"/>
    <property type="match status" value="2"/>
</dbReference>
<organism evidence="6 7">
    <name type="scientific">Argiope bruennichi</name>
    <name type="common">Wasp spider</name>
    <name type="synonym">Aranea bruennichi</name>
    <dbReference type="NCBI Taxonomy" id="94029"/>
    <lineage>
        <taxon>Eukaryota</taxon>
        <taxon>Metazoa</taxon>
        <taxon>Ecdysozoa</taxon>
        <taxon>Arthropoda</taxon>
        <taxon>Chelicerata</taxon>
        <taxon>Arachnida</taxon>
        <taxon>Araneae</taxon>
        <taxon>Araneomorphae</taxon>
        <taxon>Entelegynae</taxon>
        <taxon>Araneoidea</taxon>
        <taxon>Araneidae</taxon>
        <taxon>Argiope</taxon>
    </lineage>
</organism>
<keyword evidence="7" id="KW-1185">Reference proteome</keyword>
<name>A0A8T0FSW3_ARGBR</name>
<feature type="compositionally biased region" description="Polar residues" evidence="1">
    <location>
        <begin position="1291"/>
        <end position="1302"/>
    </location>
</feature>
<dbReference type="InterPro" id="IPR001478">
    <property type="entry name" value="PDZ"/>
</dbReference>
<dbReference type="InterPro" id="IPR035963">
    <property type="entry name" value="FERM_2"/>
</dbReference>
<dbReference type="Pfam" id="PF00373">
    <property type="entry name" value="FERM_M"/>
    <property type="match status" value="1"/>
</dbReference>